<gene>
    <name evidence="3" type="ORF">AB5J52_48135</name>
</gene>
<dbReference type="EMBL" id="CP163442">
    <property type="protein sequence ID" value="XDQ49904.1"/>
    <property type="molecule type" value="Genomic_DNA"/>
</dbReference>
<feature type="domain" description="4Fe-4S Wbl-type" evidence="2">
    <location>
        <begin position="29"/>
        <end position="94"/>
    </location>
</feature>
<sequence length="156" mass="17191">MTSGPRTSPTVAALADKRIPFPRTLLSLPCRDDPAQFAFEDVTDARQRELTLTRARHTCSGCPVVHSCLKWALANPSLTRRGVWAATTPSKRRELRKRLVIRLGDDWVGVLAGRDRRAGQRRKEAHAATPPAIHHSAPARPEPEPISTAPQLRAVA</sequence>
<dbReference type="AlphaFoldDB" id="A0AB39R4U3"/>
<dbReference type="RefSeq" id="WP_369228430.1">
    <property type="nucleotide sequence ID" value="NZ_CP163442.1"/>
</dbReference>
<keyword evidence="3" id="KW-0614">Plasmid</keyword>
<feature type="compositionally biased region" description="Basic and acidic residues" evidence="1">
    <location>
        <begin position="116"/>
        <end position="126"/>
    </location>
</feature>
<evidence type="ECO:0000256" key="1">
    <source>
        <dbReference type="SAM" id="MobiDB-lite"/>
    </source>
</evidence>
<protein>
    <submittedName>
        <fullName evidence="3">WhiB family transcriptional regulator</fullName>
    </submittedName>
</protein>
<accession>A0AB39R4U3</accession>
<dbReference type="Pfam" id="PF02467">
    <property type="entry name" value="Whib"/>
    <property type="match status" value="1"/>
</dbReference>
<proteinExistence type="predicted"/>
<dbReference type="InterPro" id="IPR034768">
    <property type="entry name" value="4FE4S_WBL"/>
</dbReference>
<evidence type="ECO:0000313" key="3">
    <source>
        <dbReference type="EMBL" id="XDQ49904.1"/>
    </source>
</evidence>
<name>A0AB39R4U3_9ACTN</name>
<dbReference type="PROSITE" id="PS51674">
    <property type="entry name" value="4FE4S_WBL"/>
    <property type="match status" value="1"/>
</dbReference>
<geneLocation type="plasmid" evidence="3">
    <name>unnamed1</name>
</geneLocation>
<evidence type="ECO:0000259" key="2">
    <source>
        <dbReference type="PROSITE" id="PS51674"/>
    </source>
</evidence>
<feature type="region of interest" description="Disordered" evidence="1">
    <location>
        <begin position="116"/>
        <end position="156"/>
    </location>
</feature>
<organism evidence="3">
    <name type="scientific">Streptomyces sp. R39</name>
    <dbReference type="NCBI Taxonomy" id="3238631"/>
    <lineage>
        <taxon>Bacteria</taxon>
        <taxon>Bacillati</taxon>
        <taxon>Actinomycetota</taxon>
        <taxon>Actinomycetes</taxon>
        <taxon>Kitasatosporales</taxon>
        <taxon>Streptomycetaceae</taxon>
        <taxon>Streptomyces</taxon>
    </lineage>
</organism>
<reference evidence="3" key="1">
    <citation type="submission" date="2024-07" db="EMBL/GenBank/DDBJ databases">
        <authorList>
            <person name="Yu S.T."/>
        </authorList>
    </citation>
    <scope>NUCLEOTIDE SEQUENCE</scope>
    <source>
        <strain evidence="3">R39</strain>
        <plasmid evidence="3">unnamed1</plasmid>
    </source>
</reference>